<comment type="caution">
    <text evidence="2">The sequence shown here is derived from an EMBL/GenBank/DDBJ whole genome shotgun (WGS) entry which is preliminary data.</text>
</comment>
<sequence>IYRLPKAIHGADCSVTWDVPLLALPNPADGGKVLGFLMELRTDPAKNCTGLPTGDSLNEDRTVEEALAEKKPKPLRRGHVWHAFDESRLARKTLPMHLSTYHPLNSPCRSESVVSAFLLQNATQIVTCGHFPSMSEPDQVVWISSATGERLRSAALPGWASVCREAPGVGAVGLLAAGDFGLLALSAEGTQVWTADVGKVETMSSVRGGNVAVVMSNKTVIVVAVSSGAVVAQRGFGYSYVTAVEMFTDGRVAVGAYTNNRATNAVQIARMEIYSSDLQERLTQTWGMFTAKQLDDAHNMADTRVYGLVIDDLEEHVYVAGESAGGNTIFRWNGQDLATNTARDTGTPMWMAKSDAHVGYVGRVRAKDGHVLGGTFIAPILRSQQRLNTFRMKGSALQFDSKSNSLYVMGTSTCCIPGRTAFTLAGQRVDGGDPAGYAGSDPSLVVFDSELRQRRAWTTFSRWRNKGTPAGLSIKDGLMTIAVTTHGGEAITTPNALFPNASESEDQTCEMPEDTKLTDVWLAVLPSLPPVGTPKFPKDRQRRIFVGRLRLRVRSAASFVDDMAARRGLRRGLARAMQVPEDNVNITSVSVVPAVGGRRLASLSELVVEYTVTETEESELDTAALEEMVQKVEQNSTAVMGELVSAIAELAPEFATAIEEVQVDLEAVNITESSLATSSTSTEPSTSSASSSSPNSTDSTSEELVAADVTESTTHEFHAEQDALSSSSGQQGGALLLTVLVAVHRAKWL</sequence>
<evidence type="ECO:0000256" key="1">
    <source>
        <dbReference type="SAM" id="MobiDB-lite"/>
    </source>
</evidence>
<accession>A0A812U852</accession>
<dbReference type="AlphaFoldDB" id="A0A812U852"/>
<organism evidence="2 3">
    <name type="scientific">Symbiodinium pilosum</name>
    <name type="common">Dinoflagellate</name>
    <dbReference type="NCBI Taxonomy" id="2952"/>
    <lineage>
        <taxon>Eukaryota</taxon>
        <taxon>Sar</taxon>
        <taxon>Alveolata</taxon>
        <taxon>Dinophyceae</taxon>
        <taxon>Suessiales</taxon>
        <taxon>Symbiodiniaceae</taxon>
        <taxon>Symbiodinium</taxon>
    </lineage>
</organism>
<dbReference type="Proteomes" id="UP000649617">
    <property type="component" value="Unassembled WGS sequence"/>
</dbReference>
<name>A0A812U852_SYMPI</name>
<dbReference type="EMBL" id="CAJNIZ010036657">
    <property type="protein sequence ID" value="CAE7566629.1"/>
    <property type="molecule type" value="Genomic_DNA"/>
</dbReference>
<reference evidence="2" key="1">
    <citation type="submission" date="2021-02" db="EMBL/GenBank/DDBJ databases">
        <authorList>
            <person name="Dougan E. K."/>
            <person name="Rhodes N."/>
            <person name="Thang M."/>
            <person name="Chan C."/>
        </authorList>
    </citation>
    <scope>NUCLEOTIDE SEQUENCE</scope>
</reference>
<evidence type="ECO:0000313" key="3">
    <source>
        <dbReference type="Proteomes" id="UP000649617"/>
    </source>
</evidence>
<dbReference type="SUPFAM" id="SSF50969">
    <property type="entry name" value="YVTN repeat-like/Quinoprotein amine dehydrogenase"/>
    <property type="match status" value="1"/>
</dbReference>
<feature type="compositionally biased region" description="Low complexity" evidence="1">
    <location>
        <begin position="674"/>
        <end position="703"/>
    </location>
</feature>
<feature type="region of interest" description="Disordered" evidence="1">
    <location>
        <begin position="674"/>
        <end position="707"/>
    </location>
</feature>
<dbReference type="InterPro" id="IPR011044">
    <property type="entry name" value="Quino_amine_DH_bsu"/>
</dbReference>
<feature type="non-terminal residue" evidence="2">
    <location>
        <position position="749"/>
    </location>
</feature>
<gene>
    <name evidence="2" type="primary">AGD9</name>
    <name evidence="2" type="ORF">SPIL2461_LOCUS15211</name>
</gene>
<proteinExistence type="predicted"/>
<evidence type="ECO:0000313" key="2">
    <source>
        <dbReference type="EMBL" id="CAE7566629.1"/>
    </source>
</evidence>
<dbReference type="OrthoDB" id="6126056at2759"/>
<protein>
    <submittedName>
        <fullName evidence="2">AGD9 protein</fullName>
    </submittedName>
</protein>
<keyword evidence="3" id="KW-1185">Reference proteome</keyword>